<keyword evidence="1" id="KW-0472">Membrane</keyword>
<dbReference type="PANTHER" id="PTHR34351">
    <property type="entry name" value="SLR1927 PROTEIN-RELATED"/>
    <property type="match status" value="1"/>
</dbReference>
<proteinExistence type="predicted"/>
<dbReference type="Proteomes" id="UP000595823">
    <property type="component" value="Chromosome"/>
</dbReference>
<keyword evidence="1" id="KW-0812">Transmembrane</keyword>
<dbReference type="InterPro" id="IPR002881">
    <property type="entry name" value="DUF58"/>
</dbReference>
<name>A0A7T6Z1L7_9BACI</name>
<dbReference type="Pfam" id="PF01882">
    <property type="entry name" value="DUF58"/>
    <property type="match status" value="1"/>
</dbReference>
<dbReference type="AlphaFoldDB" id="A0A7T6Z1L7"/>
<feature type="transmembrane region" description="Helical" evidence="1">
    <location>
        <begin position="31"/>
        <end position="58"/>
    </location>
</feature>
<dbReference type="PANTHER" id="PTHR34351:SF2">
    <property type="entry name" value="DUF58 DOMAIN-CONTAINING PROTEIN"/>
    <property type="match status" value="1"/>
</dbReference>
<feature type="transmembrane region" description="Helical" evidence="1">
    <location>
        <begin position="7"/>
        <end position="25"/>
    </location>
</feature>
<dbReference type="KEGG" id="scia:HUG15_06575"/>
<feature type="domain" description="DUF58" evidence="2">
    <location>
        <begin position="205"/>
        <end position="312"/>
    </location>
</feature>
<keyword evidence="1" id="KW-1133">Transmembrane helix</keyword>
<keyword evidence="4" id="KW-1185">Reference proteome</keyword>
<dbReference type="RefSeq" id="WP_200127937.1">
    <property type="nucleotide sequence ID" value="NZ_CP054705.1"/>
</dbReference>
<evidence type="ECO:0000259" key="2">
    <source>
        <dbReference type="Pfam" id="PF01882"/>
    </source>
</evidence>
<evidence type="ECO:0000313" key="3">
    <source>
        <dbReference type="EMBL" id="QQK75286.1"/>
    </source>
</evidence>
<reference evidence="3 4" key="1">
    <citation type="submission" date="2020-06" db="EMBL/GenBank/DDBJ databases">
        <title>Genomic analysis of Salicibibacter sp. NKC5-3.</title>
        <authorList>
            <person name="Oh Y.J."/>
        </authorList>
    </citation>
    <scope>NUCLEOTIDE SEQUENCE [LARGE SCALE GENOMIC DNA]</scope>
    <source>
        <strain evidence="3 4">NKC5-3</strain>
    </source>
</reference>
<sequence length="393" mass="44495">MKRTLRQVGRVIAVLFLLAILFWYAMVQGGFVSWFLFYSVSALLLAGFAMAAAPLRFLRAERSVTRRHLSQGETIKVQISVYKTSRWPCFFVGVRDLVPRDLTLESDPGAFFFMMFSRKKTYSYLVKTEKRGAYTYDSVHVESGDPFGFFKSEKDLPAVNELLVYPRIKPLPFNLQNKRWQRSNTDRVCAAQRVYHEESSNFSGVREYVAGDRLSSIDWKVSARLGNLATKEFDTEEGKGFTVLLDTRAGSGQNFEAAVEWAAATVNTVFDKHSRLNFAALGATPVVSPTGNDRAHMHQVMKELARIEPSLPEASNVRAPLPSTFSFLQTVIYAVPEMNTATLQEIKYLQQRGLDILVLYNEREAFHLPLKQRGVQSYAMPIKEEGGAINHTF</sequence>
<dbReference type="EMBL" id="CP054705">
    <property type="protein sequence ID" value="QQK75286.1"/>
    <property type="molecule type" value="Genomic_DNA"/>
</dbReference>
<protein>
    <submittedName>
        <fullName evidence="3">DUF58 domain-containing protein</fullName>
    </submittedName>
</protein>
<organism evidence="3 4">
    <name type="scientific">Salicibibacter cibarius</name>
    <dbReference type="NCBI Taxonomy" id="2743000"/>
    <lineage>
        <taxon>Bacteria</taxon>
        <taxon>Bacillati</taxon>
        <taxon>Bacillota</taxon>
        <taxon>Bacilli</taxon>
        <taxon>Bacillales</taxon>
        <taxon>Bacillaceae</taxon>
        <taxon>Salicibibacter</taxon>
    </lineage>
</organism>
<gene>
    <name evidence="3" type="ORF">HUG15_06575</name>
</gene>
<accession>A0A7T6Z1L7</accession>
<evidence type="ECO:0000256" key="1">
    <source>
        <dbReference type="SAM" id="Phobius"/>
    </source>
</evidence>
<evidence type="ECO:0000313" key="4">
    <source>
        <dbReference type="Proteomes" id="UP000595823"/>
    </source>
</evidence>